<feature type="transmembrane region" description="Helical" evidence="7">
    <location>
        <begin position="445"/>
        <end position="467"/>
    </location>
</feature>
<dbReference type="PANTHER" id="PTHR23502:SF59">
    <property type="entry name" value="MULTIDRUG TRANSPORTER, PUTATIVE (AFU_ORTHOLOGUE AFUA_1G10370)-RELATED"/>
    <property type="match status" value="1"/>
</dbReference>
<feature type="region of interest" description="Disordered" evidence="6">
    <location>
        <begin position="1"/>
        <end position="27"/>
    </location>
</feature>
<dbReference type="Pfam" id="PF07690">
    <property type="entry name" value="MFS_1"/>
    <property type="match status" value="1"/>
</dbReference>
<dbReference type="PROSITE" id="PS50181">
    <property type="entry name" value="FBOX"/>
    <property type="match status" value="1"/>
</dbReference>
<evidence type="ECO:0000256" key="4">
    <source>
        <dbReference type="ARBA" id="ARBA00023136"/>
    </source>
</evidence>
<dbReference type="AlphaFoldDB" id="A0A9Q9UBP3"/>
<evidence type="ECO:0000256" key="5">
    <source>
        <dbReference type="ARBA" id="ARBA00023180"/>
    </source>
</evidence>
<name>A0A9Q9UBP3_FUSFU</name>
<feature type="transmembrane region" description="Helical" evidence="7">
    <location>
        <begin position="201"/>
        <end position="227"/>
    </location>
</feature>
<feature type="domain" description="F-box" evidence="8">
    <location>
        <begin position="1094"/>
        <end position="1153"/>
    </location>
</feature>
<feature type="compositionally biased region" description="Polar residues" evidence="6">
    <location>
        <begin position="1076"/>
        <end position="1092"/>
    </location>
</feature>
<evidence type="ECO:0000313" key="9">
    <source>
        <dbReference type="EMBL" id="VTT72510.1"/>
    </source>
</evidence>
<feature type="transmembrane region" description="Helical" evidence="7">
    <location>
        <begin position="312"/>
        <end position="331"/>
    </location>
</feature>
<keyword evidence="3 7" id="KW-1133">Transmembrane helix</keyword>
<dbReference type="Gene3D" id="1.20.1250.20">
    <property type="entry name" value="MFS general substrate transporter like domains"/>
    <property type="match status" value="1"/>
</dbReference>
<dbReference type="PANTHER" id="PTHR23502">
    <property type="entry name" value="MAJOR FACILITATOR SUPERFAMILY"/>
    <property type="match status" value="1"/>
</dbReference>
<dbReference type="InterPro" id="IPR036047">
    <property type="entry name" value="F-box-like_dom_sf"/>
</dbReference>
<keyword evidence="4 7" id="KW-0472">Membrane</keyword>
<feature type="transmembrane region" description="Helical" evidence="7">
    <location>
        <begin position="55"/>
        <end position="78"/>
    </location>
</feature>
<accession>A0A9Q9UBP3</accession>
<dbReference type="Pfam" id="PF00646">
    <property type="entry name" value="F-box"/>
    <property type="match status" value="1"/>
</dbReference>
<evidence type="ECO:0000256" key="3">
    <source>
        <dbReference type="ARBA" id="ARBA00022989"/>
    </source>
</evidence>
<evidence type="ECO:0000313" key="10">
    <source>
        <dbReference type="Proteomes" id="UP000760494"/>
    </source>
</evidence>
<dbReference type="GO" id="GO:0022857">
    <property type="term" value="F:transmembrane transporter activity"/>
    <property type="evidence" value="ECO:0007669"/>
    <property type="project" value="InterPro"/>
</dbReference>
<sequence>MSDQVTITPEMASDREDHKPAIDDQYPDHLVTFDGPDDPYNPMNWPFRKKFLTTISYGLTTCWITLASAIFAAAIEPISAEFNVNTETSAAATSLLVFGFGLGPLVWGPLNAMTDPDSPTLSPPYSRSVQLQQKTSKQFSGLFGSAPVTITGGVMADIWAPHQLGNAIVAYGVTIVGGPTLGPIIGGALCSSRLGWRWTEYLTGIVMMVQLGVDLLVIDESYAPILLARKAHKLRLRTQDWALHAKHEEWDVSFKELYQKYFIRPFQMMATPICFLMSLYASFVYGILYANLESFSIEYQEVRQWGPVVGTLPFIALLIGILVAAAVNIYNNKYYRRRLVENGYRAVPEARLPPMMVGGIVFAAGQFLFAWTSSPRINYWPSIIGIALTGLGFTTIFQSALGYLIDTFTQYSASAVAANTFMRSMFSGAFPLFIIPMYHKLGVNWGTTVFGCIAAALIPVPYLFFVWGKRIRDRLQALEYEVHALKLGSGSLARRFGLNDNLEYDARSFLSVSESLEEGEILEYPFIDYWPAARKQGEIQRRTKALENGIRVMKWNFGLQDTVNDSWSSVLLNKVNPAPPEDTYSLALEFESLLDDLEKRGMIERNKQLYYTSTAALPKQQKENEIMMAYRFRRHENPEIAGTILELNPKLRAGRIKANPHPNLSIKHSILTDFILDANRGIRNVVCSLYLRRECKPQYIYSFNELEAGMFYDWRWLQFLQPGDVLAGDIEVLCIRNQMICDMIDNREDPIFEDRAALWPSVVFERLKPDFGEIERSGFRVLAWRLCKVDGVVPLWLDCHGFWISGVFNISRSRTHKEPRSAAWGHSLAVNPENSHGRWGCYYVKRDGVQEPGTASSEPVKYIPPKMDPEDSSDDGWTSDTPDDEWEHIAGPECQYNGAYNGNHISAEAMKHCQTSQCLVPKEDDWQPERDDQDFEALGKFFVSGLSDDMPSRDMGWPSVSPSRHGMSDVRAENVIWDAEDAGEYCMPFHPTCFEIFKRATLYRYGTVDVECLMQWWRLEPEYEDFHGFPRHPAVKEAAEQWWSHERGGEFLVANPCFVPGLDDLLQSTQSVEHTLENESSLSGTTISTEPTPSDPFSRLPSEMIREILIHLSFKDLANLRLTSRVFLHLPNPVLYEVTVRETPWLYEAWSSLPISFWATTTQAEIEREIEHGANISATPHPVKLLGKGETDWLRLQVELAKNWKTLLGLQNRRRIWDDCQEILNRVDKYRKQGKM</sequence>
<dbReference type="InterPro" id="IPR036259">
    <property type="entry name" value="MFS_trans_sf"/>
</dbReference>
<dbReference type="FunFam" id="1.20.1250.20:FF:000011">
    <property type="entry name" value="MFS multidrug transporter, putative"/>
    <property type="match status" value="1"/>
</dbReference>
<feature type="transmembrane region" description="Helical" evidence="7">
    <location>
        <begin position="416"/>
        <end position="439"/>
    </location>
</feature>
<dbReference type="GO" id="GO:0005886">
    <property type="term" value="C:plasma membrane"/>
    <property type="evidence" value="ECO:0007669"/>
    <property type="project" value="TreeGrafter"/>
</dbReference>
<organism evidence="9 10">
    <name type="scientific">Fusarium fujikuroi</name>
    <name type="common">Bakanae and foot rot disease fungus</name>
    <name type="synonym">Gibberella fujikuroi</name>
    <dbReference type="NCBI Taxonomy" id="5127"/>
    <lineage>
        <taxon>Eukaryota</taxon>
        <taxon>Fungi</taxon>
        <taxon>Dikarya</taxon>
        <taxon>Ascomycota</taxon>
        <taxon>Pezizomycotina</taxon>
        <taxon>Sordariomycetes</taxon>
        <taxon>Hypocreomycetidae</taxon>
        <taxon>Hypocreales</taxon>
        <taxon>Nectriaceae</taxon>
        <taxon>Fusarium</taxon>
        <taxon>Fusarium fujikuroi species complex</taxon>
    </lineage>
</organism>
<dbReference type="InterPro" id="IPR001810">
    <property type="entry name" value="F-box_dom"/>
</dbReference>
<reference evidence="9" key="1">
    <citation type="submission" date="2019-05" db="EMBL/GenBank/DDBJ databases">
        <authorList>
            <person name="Piombo E."/>
        </authorList>
    </citation>
    <scope>NUCLEOTIDE SEQUENCE</scope>
    <source>
        <strain evidence="9">C2S</strain>
    </source>
</reference>
<gene>
    <name evidence="9" type="ORF">C2S_8595</name>
</gene>
<dbReference type="CDD" id="cd09917">
    <property type="entry name" value="F-box_SF"/>
    <property type="match status" value="1"/>
</dbReference>
<evidence type="ECO:0000256" key="6">
    <source>
        <dbReference type="SAM" id="MobiDB-lite"/>
    </source>
</evidence>
<evidence type="ECO:0000256" key="1">
    <source>
        <dbReference type="ARBA" id="ARBA00004141"/>
    </source>
</evidence>
<comment type="subcellular location">
    <subcellularLocation>
        <location evidence="1">Membrane</location>
        <topology evidence="1">Multi-pass membrane protein</topology>
    </subcellularLocation>
</comment>
<feature type="transmembrane region" description="Helical" evidence="7">
    <location>
        <begin position="383"/>
        <end position="404"/>
    </location>
</feature>
<feature type="transmembrane region" description="Helical" evidence="7">
    <location>
        <begin position="269"/>
        <end position="292"/>
    </location>
</feature>
<keyword evidence="5" id="KW-0325">Glycoprotein</keyword>
<feature type="region of interest" description="Disordered" evidence="6">
    <location>
        <begin position="1076"/>
        <end position="1096"/>
    </location>
</feature>
<feature type="transmembrane region" description="Helical" evidence="7">
    <location>
        <begin position="90"/>
        <end position="110"/>
    </location>
</feature>
<protein>
    <recommendedName>
        <fullName evidence="8">F-box domain-containing protein</fullName>
    </recommendedName>
</protein>
<feature type="compositionally biased region" description="Basic and acidic residues" evidence="6">
    <location>
        <begin position="12"/>
        <end position="22"/>
    </location>
</feature>
<dbReference type="EMBL" id="CABFJX010000346">
    <property type="protein sequence ID" value="VTT72510.1"/>
    <property type="molecule type" value="Genomic_DNA"/>
</dbReference>
<dbReference type="Proteomes" id="UP000760494">
    <property type="component" value="Unassembled WGS sequence"/>
</dbReference>
<evidence type="ECO:0000256" key="2">
    <source>
        <dbReference type="ARBA" id="ARBA00022692"/>
    </source>
</evidence>
<feature type="region of interest" description="Disordered" evidence="6">
    <location>
        <begin position="852"/>
        <end position="881"/>
    </location>
</feature>
<dbReference type="InterPro" id="IPR011701">
    <property type="entry name" value="MFS"/>
</dbReference>
<proteinExistence type="predicted"/>
<feature type="transmembrane region" description="Helical" evidence="7">
    <location>
        <begin position="352"/>
        <end position="371"/>
    </location>
</feature>
<dbReference type="SUPFAM" id="SSF103473">
    <property type="entry name" value="MFS general substrate transporter"/>
    <property type="match status" value="1"/>
</dbReference>
<evidence type="ECO:0000256" key="7">
    <source>
        <dbReference type="SAM" id="Phobius"/>
    </source>
</evidence>
<dbReference type="SUPFAM" id="SSF81383">
    <property type="entry name" value="F-box domain"/>
    <property type="match status" value="1"/>
</dbReference>
<comment type="caution">
    <text evidence="9">The sequence shown here is derived from an EMBL/GenBank/DDBJ whole genome shotgun (WGS) entry which is preliminary data.</text>
</comment>
<keyword evidence="2 7" id="KW-0812">Transmembrane</keyword>
<dbReference type="CDD" id="cd17323">
    <property type="entry name" value="MFS_Tpo1_MDR_like"/>
    <property type="match status" value="1"/>
</dbReference>
<evidence type="ECO:0000259" key="8">
    <source>
        <dbReference type="PROSITE" id="PS50181"/>
    </source>
</evidence>